<dbReference type="InterPro" id="IPR011010">
    <property type="entry name" value="DNA_brk_join_enz"/>
</dbReference>
<dbReference type="Proteomes" id="UP000824031">
    <property type="component" value="Unassembled WGS sequence"/>
</dbReference>
<dbReference type="InterPro" id="IPR013762">
    <property type="entry name" value="Integrase-like_cat_sf"/>
</dbReference>
<protein>
    <submittedName>
        <fullName evidence="5">Site-specific integrase</fullName>
    </submittedName>
</protein>
<reference evidence="5" key="2">
    <citation type="submission" date="2021-04" db="EMBL/GenBank/DDBJ databases">
        <authorList>
            <person name="Gilroy R."/>
        </authorList>
    </citation>
    <scope>NUCLEOTIDE SEQUENCE</scope>
    <source>
        <strain evidence="5">3436</strain>
    </source>
</reference>
<organism evidence="5 6">
    <name type="scientific">Candidatus Gemmiger excrementavium</name>
    <dbReference type="NCBI Taxonomy" id="2838608"/>
    <lineage>
        <taxon>Bacteria</taxon>
        <taxon>Bacillati</taxon>
        <taxon>Bacillota</taxon>
        <taxon>Clostridia</taxon>
        <taxon>Eubacteriales</taxon>
        <taxon>Gemmiger</taxon>
    </lineage>
</organism>
<dbReference type="GO" id="GO:0006310">
    <property type="term" value="P:DNA recombination"/>
    <property type="evidence" value="ECO:0007669"/>
    <property type="project" value="UniProtKB-KW"/>
</dbReference>
<gene>
    <name evidence="5" type="ORF">H9810_11805</name>
</gene>
<evidence type="ECO:0000256" key="2">
    <source>
        <dbReference type="ARBA" id="ARBA00023125"/>
    </source>
</evidence>
<evidence type="ECO:0000313" key="5">
    <source>
        <dbReference type="EMBL" id="HIZ49390.1"/>
    </source>
</evidence>
<accession>A0A9D2F5P1</accession>
<dbReference type="GO" id="GO:0003677">
    <property type="term" value="F:DNA binding"/>
    <property type="evidence" value="ECO:0007669"/>
    <property type="project" value="UniProtKB-KW"/>
</dbReference>
<dbReference type="Pfam" id="PF00589">
    <property type="entry name" value="Phage_integrase"/>
    <property type="match status" value="1"/>
</dbReference>
<name>A0A9D2F5P1_9FIRM</name>
<sequence length="356" mass="40186">MGRRTNTAAWNGKRWRIDVQKDGTRKSFYSSKPGRTGQREANAKADAWLDDGIAAKAPRVADACGAWLREVEETTSSTNYRPLSSRWRNWVLPVIGSKRVNALTDQDLQTVINRAHTAGKSKKTLQLLCADMRAFCKYCRKARLSRYFPEDIKIPAGARYKGKTVLQPADLLKLFNVDTTAYKGRAVRDDFINAYRFQVLTGLRPGELIGLRWADIHGQTVNVARSINIDGEETQGKNQNAARSFVMSEMARRVLDDQRHQTADEESVFCITSERYYYHRWRVYCETNGLAPCSPYELRHTFVSVVKTLPAGEVKPLVGHSEDMDTFGIYGHALTGDAENTARAVNGVFLRLLKTV</sequence>
<comment type="caution">
    <text evidence="5">The sequence shown here is derived from an EMBL/GenBank/DDBJ whole genome shotgun (WGS) entry which is preliminary data.</text>
</comment>
<evidence type="ECO:0000259" key="4">
    <source>
        <dbReference type="PROSITE" id="PS51898"/>
    </source>
</evidence>
<dbReference type="InterPro" id="IPR050090">
    <property type="entry name" value="Tyrosine_recombinase_XerCD"/>
</dbReference>
<dbReference type="PANTHER" id="PTHR30349:SF41">
    <property type="entry name" value="INTEGRASE_RECOMBINASE PROTEIN MJ0367-RELATED"/>
    <property type="match status" value="1"/>
</dbReference>
<dbReference type="Gene3D" id="1.10.150.130">
    <property type="match status" value="1"/>
</dbReference>
<dbReference type="AlphaFoldDB" id="A0A9D2F5P1"/>
<dbReference type="CDD" id="cd01189">
    <property type="entry name" value="INT_ICEBs1_C_like"/>
    <property type="match status" value="1"/>
</dbReference>
<dbReference type="EMBL" id="DXBO01000175">
    <property type="protein sequence ID" value="HIZ49390.1"/>
    <property type="molecule type" value="Genomic_DNA"/>
</dbReference>
<keyword evidence="2" id="KW-0238">DNA-binding</keyword>
<dbReference type="PROSITE" id="PS51898">
    <property type="entry name" value="TYR_RECOMBINASE"/>
    <property type="match status" value="1"/>
</dbReference>
<evidence type="ECO:0000313" key="6">
    <source>
        <dbReference type="Proteomes" id="UP000824031"/>
    </source>
</evidence>
<dbReference type="PANTHER" id="PTHR30349">
    <property type="entry name" value="PHAGE INTEGRASE-RELATED"/>
    <property type="match status" value="1"/>
</dbReference>
<dbReference type="InterPro" id="IPR002104">
    <property type="entry name" value="Integrase_catalytic"/>
</dbReference>
<evidence type="ECO:0000256" key="1">
    <source>
        <dbReference type="ARBA" id="ARBA00008857"/>
    </source>
</evidence>
<dbReference type="InterPro" id="IPR010998">
    <property type="entry name" value="Integrase_recombinase_N"/>
</dbReference>
<dbReference type="Gene3D" id="1.10.443.10">
    <property type="entry name" value="Intergrase catalytic core"/>
    <property type="match status" value="1"/>
</dbReference>
<evidence type="ECO:0000256" key="3">
    <source>
        <dbReference type="ARBA" id="ARBA00023172"/>
    </source>
</evidence>
<dbReference type="SUPFAM" id="SSF56349">
    <property type="entry name" value="DNA breaking-rejoining enzymes"/>
    <property type="match status" value="1"/>
</dbReference>
<reference evidence="5" key="1">
    <citation type="journal article" date="2021" name="PeerJ">
        <title>Extensive microbial diversity within the chicken gut microbiome revealed by metagenomics and culture.</title>
        <authorList>
            <person name="Gilroy R."/>
            <person name="Ravi A."/>
            <person name="Getino M."/>
            <person name="Pursley I."/>
            <person name="Horton D.L."/>
            <person name="Alikhan N.F."/>
            <person name="Baker D."/>
            <person name="Gharbi K."/>
            <person name="Hall N."/>
            <person name="Watson M."/>
            <person name="Adriaenssens E.M."/>
            <person name="Foster-Nyarko E."/>
            <person name="Jarju S."/>
            <person name="Secka A."/>
            <person name="Antonio M."/>
            <person name="Oren A."/>
            <person name="Chaudhuri R.R."/>
            <person name="La Ragione R."/>
            <person name="Hildebrand F."/>
            <person name="Pallen M.J."/>
        </authorList>
    </citation>
    <scope>NUCLEOTIDE SEQUENCE</scope>
    <source>
        <strain evidence="5">3436</strain>
    </source>
</reference>
<comment type="similarity">
    <text evidence="1">Belongs to the 'phage' integrase family.</text>
</comment>
<feature type="domain" description="Tyr recombinase" evidence="4">
    <location>
        <begin position="161"/>
        <end position="346"/>
    </location>
</feature>
<proteinExistence type="inferred from homology"/>
<dbReference type="GO" id="GO:0015074">
    <property type="term" value="P:DNA integration"/>
    <property type="evidence" value="ECO:0007669"/>
    <property type="project" value="InterPro"/>
</dbReference>
<keyword evidence="3" id="KW-0233">DNA recombination</keyword>